<gene>
    <name evidence="1" type="ORF">NCTC11088_00933</name>
</gene>
<dbReference type="InterPro" id="IPR001387">
    <property type="entry name" value="Cro/C1-type_HTH"/>
</dbReference>
<sequence>MFGKKLDVLMKLLNVSNVELAKVVYIDPSYISKFRKGERKLPRNSEFLFDICDYLVSVAIEKNRLNLVKELLACKEEKNLEEISMNMYEWLILKNSVAEIINKLIGDISEENFNTYKIEEHKILDKSIENVETKYYYGSQGNKNCIEDVIKAVLSSKTDSNVYWNLAQSDSSNFEIENYYFKYSELTRELVKNGRDIKLIFSDKDYHIQLIILLYNMLTLFMTRSITPYLCKNKKINTVNTMVVVDGEMTALEFSNYDDLDNRVSILTNEKGIIEYNKGLLDNYIRDSVLLINVVNYEDFENYDNIYSSIYDNEGRYFLIEGYFSFYTLPEETALKIDRENPNLNFWKIYVKARKGFIFMLESKGGIEIFQIQNVQKYNILFSGRVIEYTKEDFKKHILEIIRLLKKYDNYELYGSENLRENVSITINENCGLIIESYNSSNKLIQITDHNLNKQFVKYTFNKIKNARIKGKIEVINYLESLIK</sequence>
<dbReference type="CDD" id="cd00093">
    <property type="entry name" value="HTH_XRE"/>
    <property type="match status" value="1"/>
</dbReference>
<name>A0A379DB51_9FIRM</name>
<dbReference type="GO" id="GO:0003677">
    <property type="term" value="F:DNA binding"/>
    <property type="evidence" value="ECO:0007669"/>
    <property type="project" value="InterPro"/>
</dbReference>
<dbReference type="EMBL" id="UGTH01000001">
    <property type="protein sequence ID" value="SUB75147.1"/>
    <property type="molecule type" value="Genomic_DNA"/>
</dbReference>
<dbReference type="Proteomes" id="UP000254777">
    <property type="component" value="Unassembled WGS sequence"/>
</dbReference>
<dbReference type="RefSeq" id="WP_115312063.1">
    <property type="nucleotide sequence ID" value="NZ_UGTH01000001.1"/>
</dbReference>
<protein>
    <submittedName>
        <fullName evidence="1">Uncharacterized protein</fullName>
    </submittedName>
</protein>
<evidence type="ECO:0000313" key="1">
    <source>
        <dbReference type="EMBL" id="SUB75147.1"/>
    </source>
</evidence>
<dbReference type="SUPFAM" id="SSF47413">
    <property type="entry name" value="lambda repressor-like DNA-binding domains"/>
    <property type="match status" value="1"/>
</dbReference>
<proteinExistence type="predicted"/>
<organism evidence="1 2">
    <name type="scientific">Peptoniphilus indolicus</name>
    <dbReference type="NCBI Taxonomy" id="33030"/>
    <lineage>
        <taxon>Bacteria</taxon>
        <taxon>Bacillati</taxon>
        <taxon>Bacillota</taxon>
        <taxon>Tissierellia</taxon>
        <taxon>Tissierellales</taxon>
        <taxon>Peptoniphilaceae</taxon>
        <taxon>Peptoniphilus</taxon>
    </lineage>
</organism>
<evidence type="ECO:0000313" key="2">
    <source>
        <dbReference type="Proteomes" id="UP000254777"/>
    </source>
</evidence>
<accession>A0A379DB51</accession>
<reference evidence="1 2" key="1">
    <citation type="submission" date="2018-06" db="EMBL/GenBank/DDBJ databases">
        <authorList>
            <consortium name="Pathogen Informatics"/>
            <person name="Doyle S."/>
        </authorList>
    </citation>
    <scope>NUCLEOTIDE SEQUENCE [LARGE SCALE GENOMIC DNA]</scope>
    <source>
        <strain evidence="1 2">NCTC11088</strain>
    </source>
</reference>
<dbReference type="InterPro" id="IPR010982">
    <property type="entry name" value="Lambda_DNA-bd_dom_sf"/>
</dbReference>
<dbReference type="AlphaFoldDB" id="A0A379DB51"/>